<feature type="transmembrane region" description="Helical" evidence="6">
    <location>
        <begin position="53"/>
        <end position="76"/>
    </location>
</feature>
<evidence type="ECO:0000256" key="5">
    <source>
        <dbReference type="ARBA" id="ARBA00023136"/>
    </source>
</evidence>
<dbReference type="InterPro" id="IPR015867">
    <property type="entry name" value="N-reg_PII/ATP_PRibTrfase_C"/>
</dbReference>
<organism evidence="8 9">
    <name type="scientific">Halodesulfovibrio spirochaetisodalis</name>
    <dbReference type="NCBI Taxonomy" id="1560234"/>
    <lineage>
        <taxon>Bacteria</taxon>
        <taxon>Pseudomonadati</taxon>
        <taxon>Thermodesulfobacteriota</taxon>
        <taxon>Desulfovibrionia</taxon>
        <taxon>Desulfovibrionales</taxon>
        <taxon>Desulfovibrionaceae</taxon>
        <taxon>Halodesulfovibrio</taxon>
    </lineage>
</organism>
<dbReference type="OrthoDB" id="5401948at2"/>
<dbReference type="InterPro" id="IPR003740">
    <property type="entry name" value="YitT"/>
</dbReference>
<dbReference type="InterPro" id="IPR019264">
    <property type="entry name" value="DUF2179"/>
</dbReference>
<evidence type="ECO:0000313" key="8">
    <source>
        <dbReference type="EMBL" id="OBQ56884.1"/>
    </source>
</evidence>
<evidence type="ECO:0000259" key="7">
    <source>
        <dbReference type="Pfam" id="PF10035"/>
    </source>
</evidence>
<dbReference type="PIRSF" id="PIRSF006483">
    <property type="entry name" value="Membrane_protein_YitT"/>
    <property type="match status" value="1"/>
</dbReference>
<feature type="transmembrane region" description="Helical" evidence="6">
    <location>
        <begin position="176"/>
        <end position="195"/>
    </location>
</feature>
<feature type="transmembrane region" description="Helical" evidence="6">
    <location>
        <begin position="115"/>
        <end position="142"/>
    </location>
</feature>
<reference evidence="8 9" key="1">
    <citation type="submission" date="2015-01" db="EMBL/GenBank/DDBJ databases">
        <title>Desulfovibrio sp. JC271 draft genome sequence.</title>
        <authorList>
            <person name="Shivani Y."/>
            <person name="Subhash Y."/>
            <person name="Sasikala C."/>
            <person name="Ramana C.V."/>
        </authorList>
    </citation>
    <scope>NUCLEOTIDE SEQUENCE [LARGE SCALE GENOMIC DNA]</scope>
    <source>
        <strain evidence="8 9">JC271</strain>
    </source>
</reference>
<accession>A0A1B7XMZ6</accession>
<evidence type="ECO:0000256" key="6">
    <source>
        <dbReference type="SAM" id="Phobius"/>
    </source>
</evidence>
<dbReference type="Pfam" id="PF10035">
    <property type="entry name" value="DUF2179"/>
    <property type="match status" value="1"/>
</dbReference>
<proteinExistence type="predicted"/>
<dbReference type="Pfam" id="PF02588">
    <property type="entry name" value="YitT_membrane"/>
    <property type="match status" value="1"/>
</dbReference>
<dbReference type="STRING" id="1560234.SP90_02180"/>
<evidence type="ECO:0000256" key="1">
    <source>
        <dbReference type="ARBA" id="ARBA00004651"/>
    </source>
</evidence>
<dbReference type="Proteomes" id="UP000091979">
    <property type="component" value="Unassembled WGS sequence"/>
</dbReference>
<dbReference type="PANTHER" id="PTHR33545:SF5">
    <property type="entry name" value="UPF0750 MEMBRANE PROTEIN YITT"/>
    <property type="match status" value="1"/>
</dbReference>
<keyword evidence="9" id="KW-1185">Reference proteome</keyword>
<protein>
    <recommendedName>
        <fullName evidence="7">DUF2179 domain-containing protein</fullName>
    </recommendedName>
</protein>
<dbReference type="Gene3D" id="3.30.70.120">
    <property type="match status" value="1"/>
</dbReference>
<evidence type="ECO:0000256" key="2">
    <source>
        <dbReference type="ARBA" id="ARBA00022475"/>
    </source>
</evidence>
<feature type="transmembrane region" description="Helical" evidence="6">
    <location>
        <begin position="149"/>
        <end position="170"/>
    </location>
</feature>
<feature type="transmembrane region" description="Helical" evidence="6">
    <location>
        <begin position="12"/>
        <end position="33"/>
    </location>
</feature>
<dbReference type="CDD" id="cd16380">
    <property type="entry name" value="YitT_C"/>
    <property type="match status" value="1"/>
</dbReference>
<dbReference type="AlphaFoldDB" id="A0A1B7XMZ6"/>
<name>A0A1B7XMZ6_9BACT</name>
<keyword evidence="2" id="KW-1003">Cell membrane</keyword>
<gene>
    <name evidence="8" type="ORF">SP90_02180</name>
</gene>
<dbReference type="GO" id="GO:0005886">
    <property type="term" value="C:plasma membrane"/>
    <property type="evidence" value="ECO:0007669"/>
    <property type="project" value="UniProtKB-SubCell"/>
</dbReference>
<keyword evidence="3 6" id="KW-0812">Transmembrane</keyword>
<evidence type="ECO:0000256" key="3">
    <source>
        <dbReference type="ARBA" id="ARBA00022692"/>
    </source>
</evidence>
<dbReference type="RefSeq" id="WP_066852084.1">
    <property type="nucleotide sequence ID" value="NZ_JXMS01000002.1"/>
</dbReference>
<dbReference type="PATRIC" id="fig|1560234.3.peg.1321"/>
<comment type="subcellular location">
    <subcellularLocation>
        <location evidence="1">Cell membrane</location>
        <topology evidence="1">Multi-pass membrane protein</topology>
    </subcellularLocation>
</comment>
<keyword evidence="4 6" id="KW-1133">Transmembrane helix</keyword>
<evidence type="ECO:0000313" key="9">
    <source>
        <dbReference type="Proteomes" id="UP000091979"/>
    </source>
</evidence>
<keyword evidence="5 6" id="KW-0472">Membrane</keyword>
<feature type="domain" description="DUF2179" evidence="7">
    <location>
        <begin position="227"/>
        <end position="278"/>
    </location>
</feature>
<sequence length="287" mass="32382">MQFNRHALAYSLPWNIFLLTFGAIIFIVGYNGIAVHHSFIPAGLYGFAVFGSYISDAFTTPQWYLLFNIPIFVLAWRSVGKRFFLLNLYCMLLVTLLTQYFTLDLHIQDRLLASIAAGIIMGLGSGIILRSFGAAGGFDVLAVILNQKIGLRIGVFFFIINAILMSLIAVRFNPDLVVTTMIMLFLSSYVTEYALSMFNQKKAVRIISYKNEEIMEHMRKARRLNGTLVWGTGSYSGKDVSMLFCITDNIRMKQLESIVFDTDPNAIFIVESTFSVIGANFSPRKMY</sequence>
<dbReference type="EMBL" id="JXMS01000002">
    <property type="protein sequence ID" value="OBQ56884.1"/>
    <property type="molecule type" value="Genomic_DNA"/>
</dbReference>
<feature type="transmembrane region" description="Helical" evidence="6">
    <location>
        <begin position="83"/>
        <end position="103"/>
    </location>
</feature>
<dbReference type="InterPro" id="IPR051461">
    <property type="entry name" value="UPF0750_membrane"/>
</dbReference>
<comment type="caution">
    <text evidence="8">The sequence shown here is derived from an EMBL/GenBank/DDBJ whole genome shotgun (WGS) entry which is preliminary data.</text>
</comment>
<dbReference type="PANTHER" id="PTHR33545">
    <property type="entry name" value="UPF0750 MEMBRANE PROTEIN YITT-RELATED"/>
    <property type="match status" value="1"/>
</dbReference>
<evidence type="ECO:0000256" key="4">
    <source>
        <dbReference type="ARBA" id="ARBA00022989"/>
    </source>
</evidence>